<evidence type="ECO:0000256" key="1">
    <source>
        <dbReference type="ARBA" id="ARBA00005086"/>
    </source>
</evidence>
<feature type="site" description="Important for catalytic activity" evidence="4">
    <location>
        <position position="141"/>
    </location>
</feature>
<dbReference type="PANTHER" id="PTHR48075">
    <property type="entry name" value="3-HYDROXYACYL-COA DEHYDROGENASE FAMILY PROTEIN"/>
    <property type="match status" value="1"/>
</dbReference>
<keyword evidence="3" id="KW-0560">Oxidoreductase</keyword>
<dbReference type="InterPro" id="IPR008927">
    <property type="entry name" value="6-PGluconate_DH-like_C_sf"/>
</dbReference>
<accession>A0A0R1N380</accession>
<keyword evidence="8" id="KW-1185">Reference proteome</keyword>
<dbReference type="GO" id="GO:0016616">
    <property type="term" value="F:oxidoreductase activity, acting on the CH-OH group of donors, NAD or NADP as acceptor"/>
    <property type="evidence" value="ECO:0007669"/>
    <property type="project" value="InterPro"/>
</dbReference>
<dbReference type="Gene3D" id="3.40.50.720">
    <property type="entry name" value="NAD(P)-binding Rossmann-like Domain"/>
    <property type="match status" value="1"/>
</dbReference>
<dbReference type="Gene3D" id="1.10.1040.10">
    <property type="entry name" value="N-(1-d-carboxylethyl)-l-norvaline Dehydrogenase, domain 2"/>
    <property type="match status" value="1"/>
</dbReference>
<gene>
    <name evidence="7" type="ORF">FD09_GL000861</name>
</gene>
<dbReference type="Pfam" id="PF02737">
    <property type="entry name" value="3HCDH_N"/>
    <property type="match status" value="1"/>
</dbReference>
<comment type="pathway">
    <text evidence="1">Lipid metabolism; butanoate metabolism.</text>
</comment>
<organism evidence="7 8">
    <name type="scientific">Schleiferilactobacillus perolens DSM 12744</name>
    <dbReference type="NCBI Taxonomy" id="1423792"/>
    <lineage>
        <taxon>Bacteria</taxon>
        <taxon>Bacillati</taxon>
        <taxon>Bacillota</taxon>
        <taxon>Bacilli</taxon>
        <taxon>Lactobacillales</taxon>
        <taxon>Lactobacillaceae</taxon>
        <taxon>Schleiferilactobacillus</taxon>
    </lineage>
</organism>
<reference evidence="7 8" key="1">
    <citation type="journal article" date="2015" name="Genome Announc.">
        <title>Expanding the biotechnology potential of lactobacilli through comparative genomics of 213 strains and associated genera.</title>
        <authorList>
            <person name="Sun Z."/>
            <person name="Harris H.M."/>
            <person name="McCann A."/>
            <person name="Guo C."/>
            <person name="Argimon S."/>
            <person name="Zhang W."/>
            <person name="Yang X."/>
            <person name="Jeffery I.B."/>
            <person name="Cooney J.C."/>
            <person name="Kagawa T.F."/>
            <person name="Liu W."/>
            <person name="Song Y."/>
            <person name="Salvetti E."/>
            <person name="Wrobel A."/>
            <person name="Rasinkangas P."/>
            <person name="Parkhill J."/>
            <person name="Rea M.C."/>
            <person name="O'Sullivan O."/>
            <person name="Ritari J."/>
            <person name="Douillard F.P."/>
            <person name="Paul Ross R."/>
            <person name="Yang R."/>
            <person name="Briner A.E."/>
            <person name="Felis G.E."/>
            <person name="de Vos W.M."/>
            <person name="Barrangou R."/>
            <person name="Klaenhammer T.R."/>
            <person name="Caufield P.W."/>
            <person name="Cui Y."/>
            <person name="Zhang H."/>
            <person name="O'Toole P.W."/>
        </authorList>
    </citation>
    <scope>NUCLEOTIDE SEQUENCE [LARGE SCALE GENOMIC DNA]</scope>
    <source>
        <strain evidence="7 8">DSM 12744</strain>
    </source>
</reference>
<dbReference type="GO" id="GO:0070403">
    <property type="term" value="F:NAD+ binding"/>
    <property type="evidence" value="ECO:0007669"/>
    <property type="project" value="InterPro"/>
</dbReference>
<dbReference type="SUPFAM" id="SSF51735">
    <property type="entry name" value="NAD(P)-binding Rossmann-fold domains"/>
    <property type="match status" value="1"/>
</dbReference>
<dbReference type="PANTHER" id="PTHR48075:SF5">
    <property type="entry name" value="3-HYDROXYBUTYRYL-COA DEHYDROGENASE"/>
    <property type="match status" value="1"/>
</dbReference>
<sequence length="306" mass="33180">MTLQNILVVGGGTLGSQIAYQAAFHGKNVTLYDISDEALTQAASRLARLSPSYQEDLQASPAKTEATESAIRLTSDLSAAATDVDLVIESIPEIPTIKVDFYSKLAPLLPKEALIATNSSTMLPSRLADSTGRPDKFLAMHFANMIWIRNTVEIMGHARTNPAATAEIEEFTREIGMIPIVLNKEQPGYILNSLLVPFLDAAFKLWGTDVADAYTIDRVWMLATGAPRGPFAVIDVVGLRTAYEIFSQQPGDVAKAVAQKIKARTDQGYLGLETGRGFYTYPNPAYMQAGFLTALGDEKEQSTVTV</sequence>
<dbReference type="EMBL" id="AZEC01000013">
    <property type="protein sequence ID" value="KRL11131.1"/>
    <property type="molecule type" value="Genomic_DNA"/>
</dbReference>
<dbReference type="Pfam" id="PF00725">
    <property type="entry name" value="3HCDH"/>
    <property type="match status" value="1"/>
</dbReference>
<evidence type="ECO:0000313" key="8">
    <source>
        <dbReference type="Proteomes" id="UP000051330"/>
    </source>
</evidence>
<dbReference type="InterPro" id="IPR013328">
    <property type="entry name" value="6PGD_dom2"/>
</dbReference>
<dbReference type="InterPro" id="IPR036291">
    <property type="entry name" value="NAD(P)-bd_dom_sf"/>
</dbReference>
<evidence type="ECO:0000313" key="7">
    <source>
        <dbReference type="EMBL" id="KRL11131.1"/>
    </source>
</evidence>
<evidence type="ECO:0000259" key="6">
    <source>
        <dbReference type="Pfam" id="PF02737"/>
    </source>
</evidence>
<evidence type="ECO:0000256" key="4">
    <source>
        <dbReference type="PIRSR" id="PIRSR000105-1"/>
    </source>
</evidence>
<dbReference type="PATRIC" id="fig|1423792.3.peg.874"/>
<dbReference type="GO" id="GO:0006631">
    <property type="term" value="P:fatty acid metabolic process"/>
    <property type="evidence" value="ECO:0007669"/>
    <property type="project" value="InterPro"/>
</dbReference>
<evidence type="ECO:0000256" key="2">
    <source>
        <dbReference type="ARBA" id="ARBA00009463"/>
    </source>
</evidence>
<dbReference type="InterPro" id="IPR006176">
    <property type="entry name" value="3-OHacyl-CoA_DH_NAD-bd"/>
</dbReference>
<evidence type="ECO:0000256" key="3">
    <source>
        <dbReference type="ARBA" id="ARBA00023002"/>
    </source>
</evidence>
<dbReference type="InterPro" id="IPR022694">
    <property type="entry name" value="3-OHacyl-CoA_DH"/>
</dbReference>
<protein>
    <submittedName>
        <fullName evidence="7">3-hydroxybutyryl-CoA dehydrogenase</fullName>
    </submittedName>
</protein>
<dbReference type="NCBIfam" id="NF006143">
    <property type="entry name" value="PRK08293.1"/>
    <property type="match status" value="1"/>
</dbReference>
<feature type="domain" description="3-hydroxyacyl-CoA dehydrogenase C-terminal" evidence="5">
    <location>
        <begin position="188"/>
        <end position="281"/>
    </location>
</feature>
<proteinExistence type="inferred from homology"/>
<name>A0A0R1N380_9LACO</name>
<dbReference type="Proteomes" id="UP000051330">
    <property type="component" value="Unassembled WGS sequence"/>
</dbReference>
<feature type="domain" description="3-hydroxyacyl-CoA dehydrogenase NAD binding" evidence="6">
    <location>
        <begin position="6"/>
        <end position="184"/>
    </location>
</feature>
<dbReference type="OrthoDB" id="9771883at2"/>
<dbReference type="STRING" id="1423792.FD09_GL000861"/>
<evidence type="ECO:0000259" key="5">
    <source>
        <dbReference type="Pfam" id="PF00725"/>
    </source>
</evidence>
<dbReference type="RefSeq" id="WP_057821868.1">
    <property type="nucleotide sequence ID" value="NZ_AZEC01000013.1"/>
</dbReference>
<comment type="caution">
    <text evidence="7">The sequence shown here is derived from an EMBL/GenBank/DDBJ whole genome shotgun (WGS) entry which is preliminary data.</text>
</comment>
<comment type="similarity">
    <text evidence="2">Belongs to the 3-hydroxyacyl-CoA dehydrogenase family.</text>
</comment>
<dbReference type="PIRSF" id="PIRSF000105">
    <property type="entry name" value="HCDH"/>
    <property type="match status" value="1"/>
</dbReference>
<dbReference type="SUPFAM" id="SSF48179">
    <property type="entry name" value="6-phosphogluconate dehydrogenase C-terminal domain-like"/>
    <property type="match status" value="1"/>
</dbReference>
<dbReference type="InterPro" id="IPR006108">
    <property type="entry name" value="3HC_DH_C"/>
</dbReference>
<dbReference type="AlphaFoldDB" id="A0A0R1N380"/>